<reference evidence="2" key="2">
    <citation type="submission" date="2020-10" db="EMBL/GenBank/DDBJ databases">
        <title>Mucilaginibacter sp. nov., isolated from soil.</title>
        <authorList>
            <person name="Jeon C.O."/>
        </authorList>
    </citation>
    <scope>NUCLEOTIDE SEQUENCE</scope>
    <source>
        <strain evidence="2">R11</strain>
    </source>
</reference>
<dbReference type="Pfam" id="PF14542">
    <property type="entry name" value="Acetyltransf_CG"/>
    <property type="match status" value="1"/>
</dbReference>
<dbReference type="AlphaFoldDB" id="A0A966DSB6"/>
<evidence type="ECO:0000259" key="1">
    <source>
        <dbReference type="PROSITE" id="PS51729"/>
    </source>
</evidence>
<reference evidence="2" key="1">
    <citation type="submission" date="2020-01" db="EMBL/GenBank/DDBJ databases">
        <authorList>
            <person name="Seo Y.L."/>
        </authorList>
    </citation>
    <scope>NUCLEOTIDE SEQUENCE</scope>
    <source>
        <strain evidence="2">R11</strain>
    </source>
</reference>
<dbReference type="InterPro" id="IPR031165">
    <property type="entry name" value="GNAT_YJDJ"/>
</dbReference>
<organism evidence="2 3">
    <name type="scientific">Mucilaginibacter agri</name>
    <dbReference type="NCBI Taxonomy" id="2695265"/>
    <lineage>
        <taxon>Bacteria</taxon>
        <taxon>Pseudomonadati</taxon>
        <taxon>Bacteroidota</taxon>
        <taxon>Sphingobacteriia</taxon>
        <taxon>Sphingobacteriales</taxon>
        <taxon>Sphingobacteriaceae</taxon>
        <taxon>Mucilaginibacter</taxon>
    </lineage>
</organism>
<dbReference type="InterPro" id="IPR016181">
    <property type="entry name" value="Acyl_CoA_acyltransferase"/>
</dbReference>
<evidence type="ECO:0000313" key="2">
    <source>
        <dbReference type="EMBL" id="NCD69968.1"/>
    </source>
</evidence>
<dbReference type="Proteomes" id="UP000638732">
    <property type="component" value="Unassembled WGS sequence"/>
</dbReference>
<dbReference type="PANTHER" id="PTHR31435:SF9">
    <property type="entry name" value="PROTEIN NATD1"/>
    <property type="match status" value="1"/>
</dbReference>
<dbReference type="EMBL" id="WWEO01000042">
    <property type="protein sequence ID" value="NCD69968.1"/>
    <property type="molecule type" value="Genomic_DNA"/>
</dbReference>
<feature type="domain" description="N-acetyltransferase" evidence="1">
    <location>
        <begin position="9"/>
        <end position="94"/>
    </location>
</feature>
<evidence type="ECO:0000313" key="3">
    <source>
        <dbReference type="Proteomes" id="UP000638732"/>
    </source>
</evidence>
<dbReference type="Gene3D" id="3.40.630.30">
    <property type="match status" value="1"/>
</dbReference>
<keyword evidence="3" id="KW-1185">Reference proteome</keyword>
<accession>A0A966DSB6</accession>
<name>A0A966DSB6_9SPHI</name>
<sequence length="99" mass="11450">MSYEDIQLINNEAIHNFELFVEGHRAFIDYKIKNGKAYLIHTDVPIELEGKGVAAAIVTKTLEYLEAHDLKLVPLCLYVQAYLKRHPEWNRLLASQQPE</sequence>
<dbReference type="InterPro" id="IPR045057">
    <property type="entry name" value="Gcn5-rel_NAT"/>
</dbReference>
<dbReference type="SUPFAM" id="SSF55729">
    <property type="entry name" value="Acyl-CoA N-acyltransferases (Nat)"/>
    <property type="match status" value="1"/>
</dbReference>
<dbReference type="RefSeq" id="WP_166585938.1">
    <property type="nucleotide sequence ID" value="NZ_WWEO01000042.1"/>
</dbReference>
<dbReference type="PROSITE" id="PS51729">
    <property type="entry name" value="GNAT_YJDJ"/>
    <property type="match status" value="1"/>
</dbReference>
<comment type="caution">
    <text evidence="2">The sequence shown here is derived from an EMBL/GenBank/DDBJ whole genome shotgun (WGS) entry which is preliminary data.</text>
</comment>
<gene>
    <name evidence="2" type="ORF">GSY63_11420</name>
</gene>
<protein>
    <submittedName>
        <fullName evidence="2">N-acetyltransferase</fullName>
    </submittedName>
</protein>
<dbReference type="PANTHER" id="PTHR31435">
    <property type="entry name" value="PROTEIN NATD1"/>
    <property type="match status" value="1"/>
</dbReference>
<proteinExistence type="predicted"/>